<evidence type="ECO:0000313" key="1">
    <source>
        <dbReference type="EMBL" id="GAA47357.1"/>
    </source>
</evidence>
<gene>
    <name evidence="1" type="ORF">CLF_100262</name>
</gene>
<dbReference type="EMBL" id="DF142835">
    <property type="protein sequence ID" value="GAA47357.1"/>
    <property type="molecule type" value="Genomic_DNA"/>
</dbReference>
<evidence type="ECO:0000313" key="2">
    <source>
        <dbReference type="Proteomes" id="UP000008909"/>
    </source>
</evidence>
<dbReference type="Proteomes" id="UP000008909">
    <property type="component" value="Unassembled WGS sequence"/>
</dbReference>
<protein>
    <submittedName>
        <fullName evidence="1">Uncharacterized protein</fullName>
    </submittedName>
</protein>
<proteinExistence type="predicted"/>
<accession>G7Y325</accession>
<keyword evidence="2" id="KW-1185">Reference proteome</keyword>
<name>G7Y325_CLOSI</name>
<organism evidence="1 2">
    <name type="scientific">Clonorchis sinensis</name>
    <name type="common">Chinese liver fluke</name>
    <dbReference type="NCBI Taxonomy" id="79923"/>
    <lineage>
        <taxon>Eukaryota</taxon>
        <taxon>Metazoa</taxon>
        <taxon>Spiralia</taxon>
        <taxon>Lophotrochozoa</taxon>
        <taxon>Platyhelminthes</taxon>
        <taxon>Trematoda</taxon>
        <taxon>Digenea</taxon>
        <taxon>Opisthorchiida</taxon>
        <taxon>Opisthorchiata</taxon>
        <taxon>Opisthorchiidae</taxon>
        <taxon>Clonorchis</taxon>
    </lineage>
</organism>
<dbReference type="AlphaFoldDB" id="G7Y325"/>
<reference evidence="1" key="1">
    <citation type="journal article" date="2011" name="Genome Biol.">
        <title>The draft genome of the carcinogenic human liver fluke Clonorchis sinensis.</title>
        <authorList>
            <person name="Wang X."/>
            <person name="Chen W."/>
            <person name="Huang Y."/>
            <person name="Sun J."/>
            <person name="Men J."/>
            <person name="Liu H."/>
            <person name="Luo F."/>
            <person name="Guo L."/>
            <person name="Lv X."/>
            <person name="Deng C."/>
            <person name="Zhou C."/>
            <person name="Fan Y."/>
            <person name="Li X."/>
            <person name="Huang L."/>
            <person name="Hu Y."/>
            <person name="Liang C."/>
            <person name="Hu X."/>
            <person name="Xu J."/>
            <person name="Yu X."/>
        </authorList>
    </citation>
    <scope>NUCLEOTIDE SEQUENCE [LARGE SCALE GENOMIC DNA]</scope>
    <source>
        <strain evidence="1">Henan</strain>
    </source>
</reference>
<sequence>MATTTSADNFGTSDIRRIGRAKHAISKTSLASQIVILRMDMWVNLQGRKKYVTLAERAATNTVAGLETGDYRKHLDMPKLLSLDCHGLQGGTILPYAFFEQGSVNKSLRMTIKKPDPGSLNQIFGVRFRESTISVGSEQGRTSYFSVLVFVHVQAVNSRHSFRGLTPVLHGVADLRTPMEGTHKHDNCSWRNHSAVHHIR</sequence>
<reference key="2">
    <citation type="submission" date="2011-10" db="EMBL/GenBank/DDBJ databases">
        <title>The genome and transcriptome sequence of Clonorchis sinensis provide insights into the carcinogenic liver fluke.</title>
        <authorList>
            <person name="Wang X."/>
            <person name="Huang Y."/>
            <person name="Chen W."/>
            <person name="Liu H."/>
            <person name="Guo L."/>
            <person name="Chen Y."/>
            <person name="Luo F."/>
            <person name="Zhou W."/>
            <person name="Sun J."/>
            <person name="Mao Q."/>
            <person name="Liang P."/>
            <person name="Zhou C."/>
            <person name="Tian Y."/>
            <person name="Men J."/>
            <person name="Lv X."/>
            <person name="Huang L."/>
            <person name="Zhou J."/>
            <person name="Hu Y."/>
            <person name="Li R."/>
            <person name="Zhang F."/>
            <person name="Lei H."/>
            <person name="Li X."/>
            <person name="Hu X."/>
            <person name="Liang C."/>
            <person name="Xu J."/>
            <person name="Wu Z."/>
            <person name="Yu X."/>
        </authorList>
    </citation>
    <scope>NUCLEOTIDE SEQUENCE</scope>
    <source>
        <strain>Henan</strain>
    </source>
</reference>